<name>Q49HK2_9BACT</name>
<evidence type="ECO:0000256" key="2">
    <source>
        <dbReference type="ARBA" id="ARBA00022553"/>
    </source>
</evidence>
<dbReference type="PANTHER" id="PTHR43775:SF37">
    <property type="entry name" value="SI:DKEY-61P9.11"/>
    <property type="match status" value="1"/>
</dbReference>
<proteinExistence type="predicted"/>
<dbReference type="GO" id="GO:0005886">
    <property type="term" value="C:plasma membrane"/>
    <property type="evidence" value="ECO:0007669"/>
    <property type="project" value="TreeGrafter"/>
</dbReference>
<dbReference type="PANTHER" id="PTHR43775">
    <property type="entry name" value="FATTY ACID SYNTHASE"/>
    <property type="match status" value="1"/>
</dbReference>
<feature type="domain" description="Ketosynthase family 3 (KS3)" evidence="3">
    <location>
        <begin position="1"/>
        <end position="252"/>
    </location>
</feature>
<dbReference type="Pfam" id="PF02801">
    <property type="entry name" value="Ketoacyl-synt_C"/>
    <property type="match status" value="1"/>
</dbReference>
<reference evidence="4" key="1">
    <citation type="journal article" date="2005" name="Appl. Environ. Microbiol.">
        <title>Metagenomic analysis reveals diverse polyketide synthase gene clusters in microorganisms associated with the marine sponge Discodermia dissoluta.</title>
        <authorList>
            <person name="Schirmer A."/>
            <person name="Gadkari R."/>
            <person name="Reeves C.D."/>
            <person name="Ibrahim F."/>
            <person name="DeLong E.F."/>
            <person name="Hutchinson C.R."/>
        </authorList>
    </citation>
    <scope>NUCLEOTIDE SEQUENCE</scope>
</reference>
<gene>
    <name evidence="4" type="primary">sa2_pksA</name>
</gene>
<keyword evidence="2" id="KW-0597">Phosphoprotein</keyword>
<keyword evidence="1" id="KW-0596">Phosphopantetheine</keyword>
<dbReference type="GO" id="GO:0005737">
    <property type="term" value="C:cytoplasm"/>
    <property type="evidence" value="ECO:0007669"/>
    <property type="project" value="TreeGrafter"/>
</dbReference>
<dbReference type="InterPro" id="IPR014030">
    <property type="entry name" value="Ketoacyl_synth_N"/>
</dbReference>
<evidence type="ECO:0000259" key="3">
    <source>
        <dbReference type="PROSITE" id="PS52004"/>
    </source>
</evidence>
<protein>
    <submittedName>
        <fullName evidence="4">PksA</fullName>
    </submittedName>
</protein>
<organism evidence="4">
    <name type="scientific">uncultured bacterial symbiont of Discodermia dissoluta</name>
    <dbReference type="NCBI Taxonomy" id="323654"/>
    <lineage>
        <taxon>Bacteria</taxon>
        <taxon>environmental samples</taxon>
    </lineage>
</organism>
<dbReference type="SUPFAM" id="SSF53901">
    <property type="entry name" value="Thiolase-like"/>
    <property type="match status" value="2"/>
</dbReference>
<dbReference type="GO" id="GO:0071770">
    <property type="term" value="P:DIM/DIP cell wall layer assembly"/>
    <property type="evidence" value="ECO:0007669"/>
    <property type="project" value="TreeGrafter"/>
</dbReference>
<dbReference type="InterPro" id="IPR020841">
    <property type="entry name" value="PKS_Beta-ketoAc_synthase_dom"/>
</dbReference>
<dbReference type="SMART" id="SM00825">
    <property type="entry name" value="PKS_KS"/>
    <property type="match status" value="1"/>
</dbReference>
<dbReference type="EMBL" id="AY907538">
    <property type="protein sequence ID" value="AAY00035.1"/>
    <property type="molecule type" value="Genomic_DNA"/>
</dbReference>
<dbReference type="CDD" id="cd00833">
    <property type="entry name" value="PKS"/>
    <property type="match status" value="1"/>
</dbReference>
<evidence type="ECO:0000313" key="4">
    <source>
        <dbReference type="EMBL" id="AAY00035.1"/>
    </source>
</evidence>
<dbReference type="InterPro" id="IPR014031">
    <property type="entry name" value="Ketoacyl_synth_C"/>
</dbReference>
<accession>Q49HK2</accession>
<feature type="non-terminal residue" evidence="4">
    <location>
        <position position="1"/>
    </location>
</feature>
<dbReference type="InterPro" id="IPR050091">
    <property type="entry name" value="PKS_NRPS_Biosynth_Enz"/>
</dbReference>
<dbReference type="Gene3D" id="3.30.70.3290">
    <property type="match status" value="1"/>
</dbReference>
<dbReference type="GO" id="GO:0004312">
    <property type="term" value="F:fatty acid synthase activity"/>
    <property type="evidence" value="ECO:0007669"/>
    <property type="project" value="TreeGrafter"/>
</dbReference>
<dbReference type="GO" id="GO:0006633">
    <property type="term" value="P:fatty acid biosynthetic process"/>
    <property type="evidence" value="ECO:0007669"/>
    <property type="project" value="TreeGrafter"/>
</dbReference>
<dbReference type="Pfam" id="PF22621">
    <property type="entry name" value="CurL-like_PKS_C"/>
    <property type="match status" value="1"/>
</dbReference>
<sequence length="611" mass="66673">GLVALHQAAQSIRMGECDIAIAAGVNLMLRHEAFVGMREAGMLSEVGRVRAFDQDADGMVPGEAVAVLVLKRAAAAKVDGEPIHALLRASGVNYDGKTNGITAPNGVAQAELLVDTYRRFGVSAADIEHVVTHGTGTRLGDPVEAQALQDAFRQFTDQQASCALTSTKSNLGHTFAASGLVSVIALVEGMKHGVIPASLYCEQENAFMAWDESALYVNKERRTWPKPTGRNRLGAVSAFGMSGTNAHVVIEEVRDTPADGPILPAYVLPLSAKTREALQEMVTNLAEVLEKPDFAEGQLASLAYTLQEGRHVFTHRLAVVVHDVAHAVEVLRAYASGMTRAELVTGAVSRDFVEQKAMRRIVEALATGAISDHDLYVENMAALAACFCQGYEIPWSELYGAQVPNKVIAPGYPFARESYWPEMRRRIVADAADEVETPKGFTLCRAVPRVRADGSLAEREVDYLPIRWGEVTLEPWKQQGTYVICGPRDGMITAWEHWVKARVEAQVVWLDTDLPQDTLQSAVETVQKATGSLQGLIYTGSDPKWAQRVQEVADRLCGGMAILLGYRFPLVSQNLTLQRHFREMSPKTRPMGLFSPLTIGHINEIKLLYGS</sequence>
<dbReference type="InterPro" id="IPR016039">
    <property type="entry name" value="Thiolase-like"/>
</dbReference>
<evidence type="ECO:0000256" key="1">
    <source>
        <dbReference type="ARBA" id="ARBA00022450"/>
    </source>
</evidence>
<dbReference type="AlphaFoldDB" id="Q49HK2"/>
<dbReference type="Pfam" id="PF00109">
    <property type="entry name" value="ketoacyl-synt"/>
    <property type="match status" value="1"/>
</dbReference>
<dbReference type="Gene3D" id="3.40.47.10">
    <property type="match status" value="1"/>
</dbReference>
<dbReference type="PROSITE" id="PS52004">
    <property type="entry name" value="KS3_2"/>
    <property type="match status" value="1"/>
</dbReference>